<evidence type="ECO:0008006" key="4">
    <source>
        <dbReference type="Google" id="ProtNLM"/>
    </source>
</evidence>
<dbReference type="InterPro" id="IPR036400">
    <property type="entry name" value="Cyt_B5-like_heme/steroid_sf"/>
</dbReference>
<evidence type="ECO:0000256" key="1">
    <source>
        <dbReference type="SAM" id="Phobius"/>
    </source>
</evidence>
<name>A0A812VZZ1_SYMPI</name>
<dbReference type="PROSITE" id="PS00191">
    <property type="entry name" value="CYTOCHROME_B5_1"/>
    <property type="match status" value="1"/>
</dbReference>
<sequence>MRWKCLFLQVRPSVYWWVIISILKGLFLSLTTVIFDSPMAQTVYLGTGLLVYFLAVFWFLPWRTSTLLCLDVLLHYVLAVLCLLMPFFVPASATELQDVALLFLLVSFIGAIYACGCVLGVLRTQSPNAQRAWRLTYEKDARKFVQVFQVMNDEKVMKDVLDGLGDVDLSTSISVMKLLSVELLGNRETGRLIWRSRRDDQPVYPKAVCVRAKVTMQMVHDRGLVVIMGKAELAAYNLKDYVAKHPGGSDILLGMFGPGLSVRIFEVEFETMRHSPVSHLFVGAVDSHADAEDIADHANGRKRLSLTGGRQHSRANMQENSWWDVGERGFLPTLDPIKQLPAPWDQLISFCELLPGLNAQMQFRRMARTMLQLPETEEDLVRSLEMLSEGELECLHSVLGYICLAFVHAPVHVYENNTVLCDLLGKDETLTELPDWLGLPWLKETELFEHILIGLSLVLFQLLSPRGGSIQVCSFRIRFQEVFRQSPKAAQHFPS</sequence>
<dbReference type="SUPFAM" id="SSF140959">
    <property type="entry name" value="Indolic compounds 2,3-dioxygenase-like"/>
    <property type="match status" value="1"/>
</dbReference>
<dbReference type="SUPFAM" id="SSF55856">
    <property type="entry name" value="Cytochrome b5-like heme/steroid binding domain"/>
    <property type="match status" value="1"/>
</dbReference>
<gene>
    <name evidence="2" type="ORF">SPIL2461_LOCUS17422</name>
</gene>
<accession>A0A812VZZ1</accession>
<reference evidence="2" key="1">
    <citation type="submission" date="2021-02" db="EMBL/GenBank/DDBJ databases">
        <authorList>
            <person name="Dougan E. K."/>
            <person name="Rhodes N."/>
            <person name="Thang M."/>
            <person name="Chan C."/>
        </authorList>
    </citation>
    <scope>NUCLEOTIDE SEQUENCE</scope>
</reference>
<dbReference type="EMBL" id="CAJNIZ010043160">
    <property type="protein sequence ID" value="CAE7651960.1"/>
    <property type="molecule type" value="Genomic_DNA"/>
</dbReference>
<dbReference type="AlphaFoldDB" id="A0A812VZZ1"/>
<keyword evidence="3" id="KW-1185">Reference proteome</keyword>
<dbReference type="InterPro" id="IPR037217">
    <property type="entry name" value="Trp/Indoleamine_2_3_dOase-like"/>
</dbReference>
<keyword evidence="1" id="KW-0472">Membrane</keyword>
<dbReference type="InterPro" id="IPR018506">
    <property type="entry name" value="Cyt_B5_heme-BS"/>
</dbReference>
<organism evidence="2 3">
    <name type="scientific">Symbiodinium pilosum</name>
    <name type="common">Dinoflagellate</name>
    <dbReference type="NCBI Taxonomy" id="2952"/>
    <lineage>
        <taxon>Eukaryota</taxon>
        <taxon>Sar</taxon>
        <taxon>Alveolata</taxon>
        <taxon>Dinophyceae</taxon>
        <taxon>Suessiales</taxon>
        <taxon>Symbiodiniaceae</taxon>
        <taxon>Symbiodinium</taxon>
    </lineage>
</organism>
<feature type="transmembrane region" description="Helical" evidence="1">
    <location>
        <begin position="99"/>
        <end position="122"/>
    </location>
</feature>
<comment type="caution">
    <text evidence="2">The sequence shown here is derived from an EMBL/GenBank/DDBJ whole genome shotgun (WGS) entry which is preliminary data.</text>
</comment>
<protein>
    <recommendedName>
        <fullName evidence="4">Cytochrome b5 heme-binding domain-containing protein</fullName>
    </recommendedName>
</protein>
<dbReference type="GO" id="GO:0046872">
    <property type="term" value="F:metal ion binding"/>
    <property type="evidence" value="ECO:0007669"/>
    <property type="project" value="InterPro"/>
</dbReference>
<dbReference type="GO" id="GO:0020037">
    <property type="term" value="F:heme binding"/>
    <property type="evidence" value="ECO:0007669"/>
    <property type="project" value="InterPro"/>
</dbReference>
<keyword evidence="1" id="KW-0812">Transmembrane</keyword>
<keyword evidence="1" id="KW-1133">Transmembrane helix</keyword>
<proteinExistence type="predicted"/>
<evidence type="ECO:0000313" key="2">
    <source>
        <dbReference type="EMBL" id="CAE7651960.1"/>
    </source>
</evidence>
<dbReference type="Proteomes" id="UP000649617">
    <property type="component" value="Unassembled WGS sequence"/>
</dbReference>
<feature type="transmembrane region" description="Helical" evidence="1">
    <location>
        <begin position="72"/>
        <end position="93"/>
    </location>
</feature>
<dbReference type="OrthoDB" id="436180at2759"/>
<evidence type="ECO:0000313" key="3">
    <source>
        <dbReference type="Proteomes" id="UP000649617"/>
    </source>
</evidence>
<feature type="transmembrane region" description="Helical" evidence="1">
    <location>
        <begin position="14"/>
        <end position="35"/>
    </location>
</feature>
<dbReference type="GO" id="GO:0019441">
    <property type="term" value="P:L-tryptophan catabolic process to kynurenine"/>
    <property type="evidence" value="ECO:0007669"/>
    <property type="project" value="InterPro"/>
</dbReference>
<feature type="transmembrane region" description="Helical" evidence="1">
    <location>
        <begin position="41"/>
        <end position="60"/>
    </location>
</feature>